<dbReference type="InParanoid" id="D4H8K0"/>
<dbReference type="KEGG" id="dap:Dacet_1581"/>
<dbReference type="HOGENOM" id="CLU_066206_2_0_0"/>
<organism evidence="2 3">
    <name type="scientific">Denitrovibrio acetiphilus (strain DSM 12809 / NBRC 114555 / N2460)</name>
    <dbReference type="NCBI Taxonomy" id="522772"/>
    <lineage>
        <taxon>Bacteria</taxon>
        <taxon>Pseudomonadati</taxon>
        <taxon>Deferribacterota</taxon>
        <taxon>Deferribacteres</taxon>
        <taxon>Deferribacterales</taxon>
        <taxon>Geovibrionaceae</taxon>
        <taxon>Denitrovibrio</taxon>
    </lineage>
</organism>
<dbReference type="Proteomes" id="UP000002012">
    <property type="component" value="Chromosome"/>
</dbReference>
<keyword evidence="1" id="KW-0732">Signal</keyword>
<dbReference type="AlphaFoldDB" id="D4H8K0"/>
<dbReference type="Pfam" id="PF13557">
    <property type="entry name" value="Phenol_MetA_deg"/>
    <property type="match status" value="1"/>
</dbReference>
<feature type="signal peptide" evidence="1">
    <location>
        <begin position="1"/>
        <end position="26"/>
    </location>
</feature>
<evidence type="ECO:0000313" key="3">
    <source>
        <dbReference type="Proteomes" id="UP000002012"/>
    </source>
</evidence>
<protein>
    <submittedName>
        <fullName evidence="2">Uncharacterized protein</fullName>
    </submittedName>
</protein>
<sequence precursor="true">MSSINKIMLLVTLSIAALTFSFTANASEGGGSSYPNGAESIMAGAIPPPGFYFINYTNYYTADKMIDNDGDEQHVNLDLKVKANVFRFIYITDKQFLGGFIGFHTLIPLMDMDLDIMGMDDDDSGLGDITIGTNLSWHTKNWNFAAGLDITAPTGQYDKDELVNVGRNYYSIEPVLGFTYLSDGGYEASVKAMYDFNTENNDTDYQTGQEFHFDYHTGYHIGNWVAGISGYYYKQVTDDEQNGHTVDNYKGQVLAIGPALKYQYKNMSFIAKYQKETMVRNRTEGEKYWVKFIYAF</sequence>
<feature type="chain" id="PRO_5003058057" evidence="1">
    <location>
        <begin position="27"/>
        <end position="296"/>
    </location>
</feature>
<proteinExistence type="predicted"/>
<dbReference type="RefSeq" id="WP_013010863.1">
    <property type="nucleotide sequence ID" value="NC_013943.1"/>
</dbReference>
<name>D4H8K0_DENA2</name>
<keyword evidence="3" id="KW-1185">Reference proteome</keyword>
<accession>D4H8K0</accession>
<dbReference type="EMBL" id="CP001968">
    <property type="protein sequence ID" value="ADD68349.1"/>
    <property type="molecule type" value="Genomic_DNA"/>
</dbReference>
<gene>
    <name evidence="2" type="ordered locus">Dacet_1581</name>
</gene>
<dbReference type="InterPro" id="IPR025737">
    <property type="entry name" value="FApF"/>
</dbReference>
<dbReference type="PaxDb" id="522772-Dacet_1581"/>
<dbReference type="STRING" id="522772.Dacet_1581"/>
<reference evidence="2 3" key="1">
    <citation type="journal article" date="2010" name="Stand. Genomic Sci.">
        <title>Complete genome sequence of Denitrovibrio acetiphilus type strain (N2460).</title>
        <authorList>
            <person name="Kiss H."/>
            <person name="Lang E."/>
            <person name="Lapidus A."/>
            <person name="Copeland A."/>
            <person name="Nolan M."/>
            <person name="Glavina Del Rio T."/>
            <person name="Chen F."/>
            <person name="Lucas S."/>
            <person name="Tice H."/>
            <person name="Cheng J.F."/>
            <person name="Han C."/>
            <person name="Goodwin L."/>
            <person name="Pitluck S."/>
            <person name="Liolios K."/>
            <person name="Pati A."/>
            <person name="Ivanova N."/>
            <person name="Mavromatis K."/>
            <person name="Chen A."/>
            <person name="Palaniappan K."/>
            <person name="Land M."/>
            <person name="Hauser L."/>
            <person name="Chang Y.J."/>
            <person name="Jeffries C.D."/>
            <person name="Detter J.C."/>
            <person name="Brettin T."/>
            <person name="Spring S."/>
            <person name="Rohde M."/>
            <person name="Goker M."/>
            <person name="Woyke T."/>
            <person name="Bristow J."/>
            <person name="Eisen J.A."/>
            <person name="Markowitz V."/>
            <person name="Hugenholtz P."/>
            <person name="Kyrpides N.C."/>
            <person name="Klenk H.P."/>
        </authorList>
    </citation>
    <scope>NUCLEOTIDE SEQUENCE [LARGE SCALE GENOMIC DNA]</scope>
    <source>
        <strain evidence="3">DSM 12809 / NBRC 114555 / N2460</strain>
    </source>
</reference>
<dbReference type="eggNOG" id="COG4313">
    <property type="taxonomic scope" value="Bacteria"/>
</dbReference>
<evidence type="ECO:0000313" key="2">
    <source>
        <dbReference type="EMBL" id="ADD68349.1"/>
    </source>
</evidence>
<evidence type="ECO:0000256" key="1">
    <source>
        <dbReference type="SAM" id="SignalP"/>
    </source>
</evidence>